<evidence type="ECO:0000313" key="11">
    <source>
        <dbReference type="Proteomes" id="UP000694680"/>
    </source>
</evidence>
<proteinExistence type="inferred from homology"/>
<dbReference type="InterPro" id="IPR004367">
    <property type="entry name" value="Cyclin_C-dom"/>
</dbReference>
<dbReference type="InterPro" id="IPR039361">
    <property type="entry name" value="Cyclin"/>
</dbReference>
<evidence type="ECO:0000256" key="7">
    <source>
        <dbReference type="ARBA" id="ARBA00040980"/>
    </source>
</evidence>
<feature type="domain" description="Cyclin-like" evidence="9">
    <location>
        <begin position="79"/>
        <end position="163"/>
    </location>
</feature>
<reference evidence="10" key="2">
    <citation type="submission" date="2025-08" db="UniProtKB">
        <authorList>
            <consortium name="Ensembl"/>
        </authorList>
    </citation>
    <scope>IDENTIFICATION</scope>
</reference>
<organism evidence="10 11">
    <name type="scientific">Gouania willdenowi</name>
    <name type="common">Blunt-snouted clingfish</name>
    <name type="synonym">Lepadogaster willdenowi</name>
    <dbReference type="NCBI Taxonomy" id="441366"/>
    <lineage>
        <taxon>Eukaryota</taxon>
        <taxon>Metazoa</taxon>
        <taxon>Chordata</taxon>
        <taxon>Craniata</taxon>
        <taxon>Vertebrata</taxon>
        <taxon>Euteleostomi</taxon>
        <taxon>Actinopterygii</taxon>
        <taxon>Neopterygii</taxon>
        <taxon>Teleostei</taxon>
        <taxon>Neoteleostei</taxon>
        <taxon>Acanthomorphata</taxon>
        <taxon>Ovalentaria</taxon>
        <taxon>Blenniimorphae</taxon>
        <taxon>Blenniiformes</taxon>
        <taxon>Gobiesocoidei</taxon>
        <taxon>Gobiesocidae</taxon>
        <taxon>Gobiesocinae</taxon>
        <taxon>Gouania</taxon>
    </lineage>
</organism>
<feature type="domain" description="Cyclin-like" evidence="9">
    <location>
        <begin position="194"/>
        <end position="272"/>
    </location>
</feature>
<dbReference type="InterPro" id="IPR006671">
    <property type="entry name" value="Cyclin_N"/>
</dbReference>
<comment type="function">
    <text evidence="1">Essential for the control of the cell cycle at the G2/M (mitosis) transition.</text>
</comment>
<comment type="subunit">
    <text evidence="6">Interacts with the CDK1 protein kinase to form a serine/threonine kinase holoenzyme complex also known as maturation promoting factor (MPF). The cyclin subunit imparts substrate specificity to the complex.</text>
</comment>
<dbReference type="Pfam" id="PF02984">
    <property type="entry name" value="Cyclin_C"/>
    <property type="match status" value="1"/>
</dbReference>
<evidence type="ECO:0000259" key="9">
    <source>
        <dbReference type="SMART" id="SM00385"/>
    </source>
</evidence>
<evidence type="ECO:0000256" key="4">
    <source>
        <dbReference type="ARBA" id="ARBA00023127"/>
    </source>
</evidence>
<evidence type="ECO:0000256" key="8">
    <source>
        <dbReference type="RuleBase" id="RU000383"/>
    </source>
</evidence>
<evidence type="ECO:0000256" key="3">
    <source>
        <dbReference type="ARBA" id="ARBA00022618"/>
    </source>
</evidence>
<accession>A0A8C5H375</accession>
<reference evidence="10" key="1">
    <citation type="submission" date="2020-06" db="EMBL/GenBank/DDBJ databases">
        <authorList>
            <consortium name="Wellcome Sanger Institute Data Sharing"/>
        </authorList>
    </citation>
    <scope>NUCLEOTIDE SEQUENCE [LARGE SCALE GENOMIC DNA]</scope>
</reference>
<dbReference type="SMART" id="SM00385">
    <property type="entry name" value="CYCLIN"/>
    <property type="match status" value="2"/>
</dbReference>
<evidence type="ECO:0000256" key="1">
    <source>
        <dbReference type="ARBA" id="ARBA00003222"/>
    </source>
</evidence>
<dbReference type="InterPro" id="IPR013763">
    <property type="entry name" value="Cyclin-like_dom"/>
</dbReference>
<dbReference type="FunFam" id="1.10.472.10:FF:000001">
    <property type="entry name" value="G2/mitotic-specific cyclin"/>
    <property type="match status" value="1"/>
</dbReference>
<reference evidence="10" key="3">
    <citation type="submission" date="2025-09" db="UniProtKB">
        <authorList>
            <consortium name="Ensembl"/>
        </authorList>
    </citation>
    <scope>IDENTIFICATION</scope>
</reference>
<keyword evidence="11" id="KW-1185">Reference proteome</keyword>
<gene>
    <name evidence="10" type="primary">ccno</name>
</gene>
<dbReference type="Gene3D" id="1.10.472.10">
    <property type="entry name" value="Cyclin-like"/>
    <property type="match status" value="2"/>
</dbReference>
<dbReference type="SUPFAM" id="SSF47954">
    <property type="entry name" value="Cyclin-like"/>
    <property type="match status" value="2"/>
</dbReference>
<dbReference type="Pfam" id="PF00134">
    <property type="entry name" value="Cyclin_N"/>
    <property type="match status" value="1"/>
</dbReference>
<evidence type="ECO:0000256" key="2">
    <source>
        <dbReference type="ARBA" id="ARBA00006955"/>
    </source>
</evidence>
<evidence type="ECO:0000256" key="5">
    <source>
        <dbReference type="ARBA" id="ARBA00023306"/>
    </source>
</evidence>
<evidence type="ECO:0000256" key="6">
    <source>
        <dbReference type="ARBA" id="ARBA00025821"/>
    </source>
</evidence>
<keyword evidence="5" id="KW-0131">Cell cycle</keyword>
<keyword evidence="4 8" id="KW-0195">Cyclin</keyword>
<comment type="similarity">
    <text evidence="2">Belongs to the cyclin family. Cyclin AB subfamily.</text>
</comment>
<dbReference type="InterPro" id="IPR036915">
    <property type="entry name" value="Cyclin-like_sf"/>
</dbReference>
<dbReference type="Ensembl" id="ENSGWIT00000042297.1">
    <property type="protein sequence ID" value="ENSGWIP00000038875.1"/>
    <property type="gene ID" value="ENSGWIG00000019813.1"/>
</dbReference>
<dbReference type="Proteomes" id="UP000694680">
    <property type="component" value="Chromosome 9"/>
</dbReference>
<evidence type="ECO:0000313" key="10">
    <source>
        <dbReference type="Ensembl" id="ENSGWIP00000038875.1"/>
    </source>
</evidence>
<keyword evidence="3" id="KW-0132">Cell division</keyword>
<name>A0A8C5H375_GOUWI</name>
<dbReference type="GO" id="GO:0051301">
    <property type="term" value="P:cell division"/>
    <property type="evidence" value="ECO:0007669"/>
    <property type="project" value="UniProtKB-KW"/>
</dbReference>
<protein>
    <recommendedName>
        <fullName evidence="7">G2/mitotic-specific cyclin-B2</fullName>
    </recommendedName>
</protein>
<dbReference type="AlphaFoldDB" id="A0A8C5H375"/>
<dbReference type="PANTHER" id="PTHR10177">
    <property type="entry name" value="CYCLINS"/>
    <property type="match status" value="1"/>
</dbReference>
<sequence length="276" mass="30765">HKFMSKLGDSGFEDYLSSSPVGTDVCDSLKAGHFLFPPSHCLCFWFSRQCLIHGVHRLHVHMDVFSFQLSAEARCELVSWLISVHKHLRVSFECCCLAVNIMDRFLASTPVAADCFQLLGISALLLATKQVEVCSPSISHLLSLCCDAFSKEQLCNLECLILVRLNFRLAAPTLAFFLDFYSNCLESEESTNCDTLSTVKSNTKKPSQCTKLAQRICELTLADYAFNKYAPSLTACCALTLSSELQKTEFSLHRVGRLEEQWDIKCVGHISIGGLN</sequence>